<dbReference type="EMBL" id="LQZT01000050">
    <property type="protein sequence ID" value="OCW55667.1"/>
    <property type="molecule type" value="Genomic_DNA"/>
</dbReference>
<dbReference type="Gene3D" id="3.40.630.30">
    <property type="match status" value="1"/>
</dbReference>
<name>A0A1C1YQL1_9HYPH</name>
<gene>
    <name evidence="5" type="ORF">AWJ14_05940</name>
</gene>
<evidence type="ECO:0000256" key="2">
    <source>
        <dbReference type="ARBA" id="ARBA00023315"/>
    </source>
</evidence>
<evidence type="ECO:0000256" key="1">
    <source>
        <dbReference type="ARBA" id="ARBA00022679"/>
    </source>
</evidence>
<dbReference type="PANTHER" id="PTHR43877">
    <property type="entry name" value="AMINOALKYLPHOSPHONATE N-ACETYLTRANSFERASE-RELATED-RELATED"/>
    <property type="match status" value="1"/>
</dbReference>
<feature type="region of interest" description="Disordered" evidence="3">
    <location>
        <begin position="145"/>
        <end position="168"/>
    </location>
</feature>
<protein>
    <recommendedName>
        <fullName evidence="4">N-acetyltransferase domain-containing protein</fullName>
    </recommendedName>
</protein>
<dbReference type="Proteomes" id="UP000094795">
    <property type="component" value="Unassembled WGS sequence"/>
</dbReference>
<keyword evidence="1" id="KW-0808">Transferase</keyword>
<dbReference type="CDD" id="cd04301">
    <property type="entry name" value="NAT_SF"/>
    <property type="match status" value="1"/>
</dbReference>
<dbReference type="STRING" id="1480615.AWJ14_05940"/>
<proteinExistence type="predicted"/>
<dbReference type="Pfam" id="PF00583">
    <property type="entry name" value="Acetyltransf_1"/>
    <property type="match status" value="1"/>
</dbReference>
<evidence type="ECO:0000313" key="5">
    <source>
        <dbReference type="EMBL" id="OCW55667.1"/>
    </source>
</evidence>
<comment type="caution">
    <text evidence="5">The sequence shown here is derived from an EMBL/GenBank/DDBJ whole genome shotgun (WGS) entry which is preliminary data.</text>
</comment>
<dbReference type="InterPro" id="IPR050832">
    <property type="entry name" value="Bact_Acetyltransf"/>
</dbReference>
<dbReference type="AlphaFoldDB" id="A0A1C1YQL1"/>
<evidence type="ECO:0000256" key="3">
    <source>
        <dbReference type="SAM" id="MobiDB-lite"/>
    </source>
</evidence>
<dbReference type="InterPro" id="IPR016181">
    <property type="entry name" value="Acyl_CoA_acyltransferase"/>
</dbReference>
<evidence type="ECO:0000259" key="4">
    <source>
        <dbReference type="PROSITE" id="PS51186"/>
    </source>
</evidence>
<feature type="domain" description="N-acetyltransferase" evidence="4">
    <location>
        <begin position="1"/>
        <end position="156"/>
    </location>
</feature>
<evidence type="ECO:0000313" key="6">
    <source>
        <dbReference type="Proteomes" id="UP000094795"/>
    </source>
</evidence>
<dbReference type="SUPFAM" id="SSF55729">
    <property type="entry name" value="Acyl-CoA N-acyltransferases (Nat)"/>
    <property type="match status" value="1"/>
</dbReference>
<dbReference type="InterPro" id="IPR000182">
    <property type="entry name" value="GNAT_dom"/>
</dbReference>
<sequence>MRIVRASGDFADWDSLHALLVRCFAYMEGRIDPPSSLAAMGPAELEAKSRTEILLLAMAGARIAGCLFLRLDADAVYIGKLAVDAPFRRQGLARRLIAAAEAIARETGRPKLVLQTRVELAENQDSFARLGFAITARTAHQGFDRPTSVTMTRPVGAPARAVPHGEPA</sequence>
<keyword evidence="6" id="KW-1185">Reference proteome</keyword>
<dbReference type="GO" id="GO:0016747">
    <property type="term" value="F:acyltransferase activity, transferring groups other than amino-acyl groups"/>
    <property type="evidence" value="ECO:0007669"/>
    <property type="project" value="InterPro"/>
</dbReference>
<organism evidence="5 6">
    <name type="scientific">Hoeflea olei</name>
    <dbReference type="NCBI Taxonomy" id="1480615"/>
    <lineage>
        <taxon>Bacteria</taxon>
        <taxon>Pseudomonadati</taxon>
        <taxon>Pseudomonadota</taxon>
        <taxon>Alphaproteobacteria</taxon>
        <taxon>Hyphomicrobiales</taxon>
        <taxon>Rhizobiaceae</taxon>
        <taxon>Hoeflea</taxon>
    </lineage>
</organism>
<reference evidence="5 6" key="1">
    <citation type="submission" date="2015-12" db="EMBL/GenBank/DDBJ databases">
        <authorList>
            <person name="Shamseldin A."/>
            <person name="Moawad H."/>
            <person name="Abd El-Rahim W.M."/>
            <person name="Sadowsky M.J."/>
        </authorList>
    </citation>
    <scope>NUCLEOTIDE SEQUENCE [LARGE SCALE GENOMIC DNA]</scope>
    <source>
        <strain evidence="5 6">JC234</strain>
    </source>
</reference>
<dbReference type="PROSITE" id="PS51186">
    <property type="entry name" value="GNAT"/>
    <property type="match status" value="1"/>
</dbReference>
<keyword evidence="2" id="KW-0012">Acyltransferase</keyword>
<accession>A0A1C1YQL1</accession>